<proteinExistence type="predicted"/>
<feature type="transmembrane region" description="Helical" evidence="6">
    <location>
        <begin position="191"/>
        <end position="210"/>
    </location>
</feature>
<feature type="transmembrane region" description="Helical" evidence="6">
    <location>
        <begin position="135"/>
        <end position="157"/>
    </location>
</feature>
<sequence>MIKGDGVATPQPDAEREGEDIATLAKGGRTNVFGFVLRLTARLPFLFIAGRIYGAETVGRFAFAVLIVELAALVATLGLKRGLAQALAKTDRSHSHVVWDGMAVAFLASAAATALLFAFPQIMYPNSEIYGLERLLPLVVFAIAWSDISLAALAYRLNVKATVWARAVVEPWTISVAALALSFVSTRDGLIISYVLSMIAALTASLVPFIRSYGIPYGWKPHVAPIIQLTRANVPLAGADALEWASRNVDRFILGLFFGPAIVGVYYMAQQVASLPQRLKTSFDPILGPVVTQSLAEGDRAAVARQVRQVAYWIMTAQLLLALMGSVPGEAVMGVIGPAFVSGTAALAFLLFAEVFASQGAVSESALVYMARHRNLMISSTMLGIQVVMSIGLILLARRLGLPETYAAAGPALALAITVGIASFTKAALLKHLTQTPVWGFRWALVAAGVIAAGVGTLFTRLPEWAELSFGLPAIVATYAVVIWRYGLTDDDRALFRKSGAQPAPISGGSAAAR</sequence>
<evidence type="ECO:0000313" key="8">
    <source>
        <dbReference type="Proteomes" id="UP000734218"/>
    </source>
</evidence>
<dbReference type="PANTHER" id="PTHR30250:SF11">
    <property type="entry name" value="O-ANTIGEN TRANSPORTER-RELATED"/>
    <property type="match status" value="1"/>
</dbReference>
<accession>A0ABX0XQ64</accession>
<gene>
    <name evidence="7" type="ORF">GGR88_002350</name>
</gene>
<keyword evidence="5 6" id="KW-0472">Membrane</keyword>
<feature type="transmembrane region" description="Helical" evidence="6">
    <location>
        <begin position="408"/>
        <end position="429"/>
    </location>
</feature>
<dbReference type="Proteomes" id="UP000734218">
    <property type="component" value="Unassembled WGS sequence"/>
</dbReference>
<reference evidence="7 8" key="1">
    <citation type="submission" date="2020-03" db="EMBL/GenBank/DDBJ databases">
        <title>Genomic Encyclopedia of Type Strains, Phase IV (KMG-IV): sequencing the most valuable type-strain genomes for metagenomic binning, comparative biology and taxonomic classification.</title>
        <authorList>
            <person name="Goeker M."/>
        </authorList>
    </citation>
    <scope>NUCLEOTIDE SEQUENCE [LARGE SCALE GENOMIC DNA]</scope>
    <source>
        <strain evidence="7 8">DSM 27651</strain>
    </source>
</reference>
<comment type="subcellular location">
    <subcellularLocation>
        <location evidence="1">Cell membrane</location>
        <topology evidence="1">Multi-pass membrane protein</topology>
    </subcellularLocation>
</comment>
<keyword evidence="3 6" id="KW-0812">Transmembrane</keyword>
<feature type="transmembrane region" description="Helical" evidence="6">
    <location>
        <begin position="468"/>
        <end position="488"/>
    </location>
</feature>
<feature type="transmembrane region" description="Helical" evidence="6">
    <location>
        <begin position="61"/>
        <end position="79"/>
    </location>
</feature>
<protein>
    <submittedName>
        <fullName evidence="7">O-antigen/teichoic acid export membrane protein</fullName>
    </submittedName>
</protein>
<dbReference type="RefSeq" id="WP_209023384.1">
    <property type="nucleotide sequence ID" value="NZ_JAATJE010000002.1"/>
</dbReference>
<keyword evidence="2" id="KW-1003">Cell membrane</keyword>
<evidence type="ECO:0000256" key="6">
    <source>
        <dbReference type="SAM" id="Phobius"/>
    </source>
</evidence>
<keyword evidence="4 6" id="KW-1133">Transmembrane helix</keyword>
<evidence type="ECO:0000256" key="1">
    <source>
        <dbReference type="ARBA" id="ARBA00004651"/>
    </source>
</evidence>
<feature type="transmembrane region" description="Helical" evidence="6">
    <location>
        <begin position="441"/>
        <end position="462"/>
    </location>
</feature>
<dbReference type="InterPro" id="IPR050833">
    <property type="entry name" value="Poly_Biosynth_Transport"/>
</dbReference>
<comment type="caution">
    <text evidence="7">The sequence shown here is derived from an EMBL/GenBank/DDBJ whole genome shotgun (WGS) entry which is preliminary data.</text>
</comment>
<name>A0ABX0XQ64_9SPHN</name>
<organism evidence="7 8">
    <name type="scientific">Sphingomonas jejuensis</name>
    <dbReference type="NCBI Taxonomy" id="904715"/>
    <lineage>
        <taxon>Bacteria</taxon>
        <taxon>Pseudomonadati</taxon>
        <taxon>Pseudomonadota</taxon>
        <taxon>Alphaproteobacteria</taxon>
        <taxon>Sphingomonadales</taxon>
        <taxon>Sphingomonadaceae</taxon>
        <taxon>Sphingomonas</taxon>
    </lineage>
</organism>
<feature type="transmembrane region" description="Helical" evidence="6">
    <location>
        <begin position="310"/>
        <end position="329"/>
    </location>
</feature>
<feature type="transmembrane region" description="Helical" evidence="6">
    <location>
        <begin position="99"/>
        <end position="123"/>
    </location>
</feature>
<feature type="transmembrane region" description="Helical" evidence="6">
    <location>
        <begin position="163"/>
        <end position="184"/>
    </location>
</feature>
<keyword evidence="8" id="KW-1185">Reference proteome</keyword>
<evidence type="ECO:0000256" key="4">
    <source>
        <dbReference type="ARBA" id="ARBA00022989"/>
    </source>
</evidence>
<evidence type="ECO:0000256" key="3">
    <source>
        <dbReference type="ARBA" id="ARBA00022692"/>
    </source>
</evidence>
<dbReference type="EMBL" id="JAATJE010000002">
    <property type="protein sequence ID" value="NJC34836.1"/>
    <property type="molecule type" value="Genomic_DNA"/>
</dbReference>
<feature type="transmembrane region" description="Helical" evidence="6">
    <location>
        <begin position="252"/>
        <end position="269"/>
    </location>
</feature>
<evidence type="ECO:0000313" key="7">
    <source>
        <dbReference type="EMBL" id="NJC34836.1"/>
    </source>
</evidence>
<evidence type="ECO:0000256" key="5">
    <source>
        <dbReference type="ARBA" id="ARBA00023136"/>
    </source>
</evidence>
<dbReference type="Pfam" id="PF13440">
    <property type="entry name" value="Polysacc_synt_3"/>
    <property type="match status" value="1"/>
</dbReference>
<feature type="transmembrane region" description="Helical" evidence="6">
    <location>
        <begin position="335"/>
        <end position="356"/>
    </location>
</feature>
<dbReference type="PANTHER" id="PTHR30250">
    <property type="entry name" value="PST FAMILY PREDICTED COLANIC ACID TRANSPORTER"/>
    <property type="match status" value="1"/>
</dbReference>
<evidence type="ECO:0000256" key="2">
    <source>
        <dbReference type="ARBA" id="ARBA00022475"/>
    </source>
</evidence>
<feature type="transmembrane region" description="Helical" evidence="6">
    <location>
        <begin position="376"/>
        <end position="396"/>
    </location>
</feature>